<dbReference type="OrthoDB" id="138672at2"/>
<keyword evidence="1" id="KW-1133">Transmembrane helix</keyword>
<reference evidence="2 3" key="1">
    <citation type="submission" date="2019-06" db="EMBL/GenBank/DDBJ databases">
        <title>Psychrobacillus vulpis sp. nov., a new species isolated from feces of a red fox that inhabits in The Tablas de Daimiel Natural Park, Albacete, Spain.</title>
        <authorList>
            <person name="Rodriguez M."/>
            <person name="Reina J.C."/>
            <person name="Bejar V."/>
            <person name="Llamas I."/>
        </authorList>
    </citation>
    <scope>NUCLEOTIDE SEQUENCE [LARGE SCALE GENOMIC DNA]</scope>
    <source>
        <strain evidence="2 3">Z8</strain>
    </source>
</reference>
<feature type="transmembrane region" description="Helical" evidence="1">
    <location>
        <begin position="171"/>
        <end position="191"/>
    </location>
</feature>
<evidence type="ECO:0000313" key="2">
    <source>
        <dbReference type="EMBL" id="TQR21686.1"/>
    </source>
</evidence>
<protein>
    <submittedName>
        <fullName evidence="2">Uncharacterized protein</fullName>
    </submittedName>
</protein>
<feature type="transmembrane region" description="Helical" evidence="1">
    <location>
        <begin position="502"/>
        <end position="523"/>
    </location>
</feature>
<proteinExistence type="predicted"/>
<dbReference type="RefSeq" id="WP_142640811.1">
    <property type="nucleotide sequence ID" value="NZ_VDGI01000001.1"/>
</dbReference>
<keyword evidence="1" id="KW-0472">Membrane</keyword>
<comment type="caution">
    <text evidence="2">The sequence shown here is derived from an EMBL/GenBank/DDBJ whole genome shotgun (WGS) entry which is preliminary data.</text>
</comment>
<accession>A0A544TW69</accession>
<keyword evidence="1" id="KW-0812">Transmembrane</keyword>
<feature type="transmembrane region" description="Helical" evidence="1">
    <location>
        <begin position="472"/>
        <end position="496"/>
    </location>
</feature>
<dbReference type="Proteomes" id="UP000316626">
    <property type="component" value="Unassembled WGS sequence"/>
</dbReference>
<feature type="transmembrane region" description="Helical" evidence="1">
    <location>
        <begin position="249"/>
        <end position="269"/>
    </location>
</feature>
<evidence type="ECO:0000313" key="3">
    <source>
        <dbReference type="Proteomes" id="UP000316626"/>
    </source>
</evidence>
<evidence type="ECO:0000256" key="1">
    <source>
        <dbReference type="SAM" id="Phobius"/>
    </source>
</evidence>
<dbReference type="EMBL" id="VDGI01000001">
    <property type="protein sequence ID" value="TQR21686.1"/>
    <property type="molecule type" value="Genomic_DNA"/>
</dbReference>
<name>A0A544TW69_9BACI</name>
<sequence length="533" mass="61143">MKHKFPLTTFFISSFYSRPKQTMLQVVLIIAFFYLYLQLTAVNVAIYFLGDIQEYMLYNLVISNILVFSLVAYLSISTVFHYHEFNMMAPLPIEPERIVASKVCSSLIVPVCISIVIQIPTLLFIIISMEFVEAVKLILFIPISNVFTSLLLMSILSVISHFRHLFISNVMYLITNILVVFMIVVAFSLFIKHNLRGGFGLVFSELGLSNVSELKGSISILLNLIYEISLHLPLISTVVGEFTSGSLSWMFFFLISLFIIISSLLFFMITKNISMNYFKNGHLEISQTSRKKSRMYNMKSEWGYYLQRELWVIQSEAYFKMQIVLGLLFPPVISLILLITLQKDWLFLDTESVYFEKYFAYTLLLMSCMNNISGTPYSREGKYSYLSLYLPFNERKIYFSKVIVASATSIIAVITSFLVYSMFGYMNVDSFMMMLIVLFLVTCYNLLAPIYDMKNPSTEWGNPSEAVKSNPNVLISLCYGIPVIILIVLIHFVVLLLGISSFWSTVLILMIAVFCTFGLLKWLSKSYFQPKSA</sequence>
<feature type="transmembrane region" description="Helical" evidence="1">
    <location>
        <begin position="431"/>
        <end position="451"/>
    </location>
</feature>
<gene>
    <name evidence="2" type="ORF">FG384_01645</name>
</gene>
<feature type="transmembrane region" description="Helical" evidence="1">
    <location>
        <begin position="398"/>
        <end position="419"/>
    </location>
</feature>
<feature type="transmembrane region" description="Helical" evidence="1">
    <location>
        <begin position="317"/>
        <end position="338"/>
    </location>
</feature>
<dbReference type="AlphaFoldDB" id="A0A544TW69"/>
<feature type="transmembrane region" description="Helical" evidence="1">
    <location>
        <begin position="55"/>
        <end position="82"/>
    </location>
</feature>
<keyword evidence="3" id="KW-1185">Reference proteome</keyword>
<feature type="transmembrane region" description="Helical" evidence="1">
    <location>
        <begin position="103"/>
        <end position="127"/>
    </location>
</feature>
<feature type="transmembrane region" description="Helical" evidence="1">
    <location>
        <begin position="26"/>
        <end position="49"/>
    </location>
</feature>
<feature type="transmembrane region" description="Helical" evidence="1">
    <location>
        <begin position="139"/>
        <end position="159"/>
    </location>
</feature>
<organism evidence="2 3">
    <name type="scientific">Psychrobacillus vulpis</name>
    <dbReference type="NCBI Taxonomy" id="2325572"/>
    <lineage>
        <taxon>Bacteria</taxon>
        <taxon>Bacillati</taxon>
        <taxon>Bacillota</taxon>
        <taxon>Bacilli</taxon>
        <taxon>Bacillales</taxon>
        <taxon>Bacillaceae</taxon>
        <taxon>Psychrobacillus</taxon>
    </lineage>
</organism>